<dbReference type="Proteomes" id="UP001519535">
    <property type="component" value="Unassembled WGS sequence"/>
</dbReference>
<proteinExistence type="predicted"/>
<keyword evidence="2" id="KW-1185">Reference proteome</keyword>
<gene>
    <name evidence="1" type="ORF">KIH27_03410</name>
</gene>
<evidence type="ECO:0000313" key="2">
    <source>
        <dbReference type="Proteomes" id="UP001519535"/>
    </source>
</evidence>
<reference evidence="1 2" key="1">
    <citation type="submission" date="2021-05" db="EMBL/GenBank/DDBJ databases">
        <title>Mycobacterium acidophilum sp. nov., an extremely acid-tolerant member of the genus Mycobacterium.</title>
        <authorList>
            <person name="Xia J."/>
        </authorList>
    </citation>
    <scope>NUCLEOTIDE SEQUENCE [LARGE SCALE GENOMIC DNA]</scope>
    <source>
        <strain evidence="1 2">M1</strain>
    </source>
</reference>
<dbReference type="EMBL" id="JAHCLR010000004">
    <property type="protein sequence ID" value="MBS9532631.1"/>
    <property type="molecule type" value="Genomic_DNA"/>
</dbReference>
<comment type="caution">
    <text evidence="1">The sequence shown here is derived from an EMBL/GenBank/DDBJ whole genome shotgun (WGS) entry which is preliminary data.</text>
</comment>
<sequence>MSAIGEQVWLVTVTTEPIEPTHESPSLTGYFIHSSLATAAERLRETLVELGIGDLSPDSFELELDDDVYHGSRTIGDQQVSYKIFDLTVGE</sequence>
<evidence type="ECO:0000313" key="1">
    <source>
        <dbReference type="EMBL" id="MBS9532631.1"/>
    </source>
</evidence>
<protein>
    <submittedName>
        <fullName evidence="1">Uncharacterized protein</fullName>
    </submittedName>
</protein>
<organism evidence="1 2">
    <name type="scientific">Mycolicibacter acidiphilus</name>
    <dbReference type="NCBI Taxonomy" id="2835306"/>
    <lineage>
        <taxon>Bacteria</taxon>
        <taxon>Bacillati</taxon>
        <taxon>Actinomycetota</taxon>
        <taxon>Actinomycetes</taxon>
        <taxon>Mycobacteriales</taxon>
        <taxon>Mycobacteriaceae</taxon>
        <taxon>Mycolicibacter</taxon>
    </lineage>
</organism>
<name>A0ABS5REB6_9MYCO</name>
<accession>A0ABS5REB6</accession>
<dbReference type="RefSeq" id="WP_214091523.1">
    <property type="nucleotide sequence ID" value="NZ_JAHCLR010000004.1"/>
</dbReference>